<comment type="similarity">
    <text evidence="2">Belongs to the TPS (TC 1.B.20) family.</text>
</comment>
<keyword evidence="3" id="KW-0813">Transport</keyword>
<dbReference type="InterPro" id="IPR051544">
    <property type="entry name" value="TPS_OM_transporter"/>
</dbReference>
<reference evidence="11 12" key="1">
    <citation type="journal article" date="2016" name="Toxins">
        <title>The Draft Genome Sequence of the Yersinia entomophaga Entomopathogenic Type Strain MH96T.</title>
        <authorList>
            <person name="Hurst M.R."/>
            <person name="Beattie A."/>
            <person name="Altermann E."/>
            <person name="Moraga R.M."/>
            <person name="Harper L.A."/>
            <person name="Calder J."/>
            <person name="Laugraud A."/>
        </authorList>
    </citation>
    <scope>NUCLEOTIDE SEQUENCE [LARGE SCALE GENOMIC DNA]</scope>
    <source>
        <strain evidence="11 12">MH96</strain>
    </source>
</reference>
<keyword evidence="9" id="KW-0732">Signal</keyword>
<dbReference type="EMBL" id="CP010029">
    <property type="protein sequence ID" value="ANI30363.1"/>
    <property type="molecule type" value="Genomic_DNA"/>
</dbReference>
<dbReference type="RefSeq" id="WP_064515534.1">
    <property type="nucleotide sequence ID" value="NZ_CBCSBH010000035.1"/>
</dbReference>
<proteinExistence type="inferred from homology"/>
<name>A0ABM6BLV5_YERET</name>
<organism evidence="11 12">
    <name type="scientific">Yersinia entomophaga</name>
    <dbReference type="NCBI Taxonomy" id="935293"/>
    <lineage>
        <taxon>Bacteria</taxon>
        <taxon>Pseudomonadati</taxon>
        <taxon>Pseudomonadota</taxon>
        <taxon>Gammaproteobacteria</taxon>
        <taxon>Enterobacterales</taxon>
        <taxon>Yersiniaceae</taxon>
        <taxon>Yersinia</taxon>
    </lineage>
</organism>
<keyword evidence="8" id="KW-0998">Cell outer membrane</keyword>
<dbReference type="Proteomes" id="UP000266744">
    <property type="component" value="Chromosome"/>
</dbReference>
<feature type="domain" description="POTRA" evidence="10">
    <location>
        <begin position="80"/>
        <end position="153"/>
    </location>
</feature>
<evidence type="ECO:0000313" key="11">
    <source>
        <dbReference type="EMBL" id="ANI30363.1"/>
    </source>
</evidence>
<dbReference type="PANTHER" id="PTHR34597:SF3">
    <property type="entry name" value="OUTER MEMBRANE TRANSPORTER CDIB"/>
    <property type="match status" value="1"/>
</dbReference>
<evidence type="ECO:0000256" key="1">
    <source>
        <dbReference type="ARBA" id="ARBA00004442"/>
    </source>
</evidence>
<keyword evidence="4" id="KW-1134">Transmembrane beta strand</keyword>
<accession>A0ABM6BLV5</accession>
<dbReference type="InterPro" id="IPR005565">
    <property type="entry name" value="Hemolysn_activator_HlyB_C"/>
</dbReference>
<evidence type="ECO:0000256" key="6">
    <source>
        <dbReference type="ARBA" id="ARBA00022927"/>
    </source>
</evidence>
<sequence>MIKRYSAFLLLLSASAQGNTLPNMGDFSPMSESRRALQDSSRTVHEIMDERRYQQLKKQNLLDSEAEMHHMALPMSAQCLPINGVYLRGVTLLKNSDLESIATLPENCISSNDINQLTREITHLYISKGYVTARVQFIQPNQDGELGINVTEGFIEKIIGGDHWVNSDLLFPDLVGKPLNLTQLDQGLDQANRLQSNTTKLDILPGKKDGGSIVRLNNVHTKSWLLSGSMDNYGQKNTGKWLARTSASYDSPLGLSDFVSLNVSSTLKDPQQRYSRAYTMLYSIPYGAWTFSGFASFSDYLNHQKLAINTVKLDGNTKQYGLRTDYVFHRDQDQIDSLSAQLTYKNVNNYFESSKLHISSPTLTVLELGASHMQILPRGLLSLNATVEQGMPWFGSERSSGRKPAGYPDAQFTKAKVFASLSQRFTLFDNPYQLTNSFYGQHSKNSLPGVEWISLTDRSAVRGFSHSTLSGDNGWYLQNTLSRTVPVGNTTFTPRLGADVGRVQARLSQQSWQSSAGLSAGVTFRYQRSLIDVEASRGWILSEHKTPVDPVQVLARFSYTF</sequence>
<evidence type="ECO:0000259" key="10">
    <source>
        <dbReference type="PROSITE" id="PS51779"/>
    </source>
</evidence>
<dbReference type="InterPro" id="IPR027282">
    <property type="entry name" value="TPS"/>
</dbReference>
<evidence type="ECO:0000313" key="12">
    <source>
        <dbReference type="Proteomes" id="UP000266744"/>
    </source>
</evidence>
<dbReference type="InterPro" id="IPR013686">
    <property type="entry name" value="Polypept-transport_assoc_ShlB"/>
</dbReference>
<evidence type="ECO:0000256" key="9">
    <source>
        <dbReference type="SAM" id="SignalP"/>
    </source>
</evidence>
<keyword evidence="12" id="KW-1185">Reference proteome</keyword>
<dbReference type="Pfam" id="PF08479">
    <property type="entry name" value="POTRA_2"/>
    <property type="match status" value="1"/>
</dbReference>
<evidence type="ECO:0000256" key="3">
    <source>
        <dbReference type="ARBA" id="ARBA00022448"/>
    </source>
</evidence>
<dbReference type="PANTHER" id="PTHR34597">
    <property type="entry name" value="SLR1661 PROTEIN"/>
    <property type="match status" value="1"/>
</dbReference>
<gene>
    <name evidence="11" type="ORF">PL78_11055</name>
</gene>
<dbReference type="Gene3D" id="3.10.20.310">
    <property type="entry name" value="membrane protein fhac"/>
    <property type="match status" value="1"/>
</dbReference>
<evidence type="ECO:0000256" key="5">
    <source>
        <dbReference type="ARBA" id="ARBA00022692"/>
    </source>
</evidence>
<keyword evidence="5" id="KW-0812">Transmembrane</keyword>
<feature type="chain" id="PRO_5045042406" evidence="9">
    <location>
        <begin position="19"/>
        <end position="561"/>
    </location>
</feature>
<dbReference type="PIRSF" id="PIRSF029745">
    <property type="entry name" value="FhaC"/>
    <property type="match status" value="1"/>
</dbReference>
<keyword evidence="6" id="KW-0653">Protein transport</keyword>
<evidence type="ECO:0000256" key="4">
    <source>
        <dbReference type="ARBA" id="ARBA00022452"/>
    </source>
</evidence>
<comment type="subcellular location">
    <subcellularLocation>
        <location evidence="1">Cell outer membrane</location>
    </subcellularLocation>
</comment>
<dbReference type="Pfam" id="PF17287">
    <property type="entry name" value="POTRA_3"/>
    <property type="match status" value="1"/>
</dbReference>
<dbReference type="InterPro" id="IPR034746">
    <property type="entry name" value="POTRA"/>
</dbReference>
<dbReference type="Gene3D" id="2.40.160.50">
    <property type="entry name" value="membrane protein fhac: a member of the omp85/tpsb transporter family"/>
    <property type="match status" value="1"/>
</dbReference>
<protein>
    <submittedName>
        <fullName evidence="11">Hemolysin activation protein</fullName>
    </submittedName>
</protein>
<keyword evidence="7" id="KW-0472">Membrane</keyword>
<dbReference type="Pfam" id="PF03865">
    <property type="entry name" value="ShlB"/>
    <property type="match status" value="1"/>
</dbReference>
<evidence type="ECO:0000256" key="7">
    <source>
        <dbReference type="ARBA" id="ARBA00023136"/>
    </source>
</evidence>
<dbReference type="InterPro" id="IPR035251">
    <property type="entry name" value="ShlB_POTRA"/>
</dbReference>
<dbReference type="PROSITE" id="PS51779">
    <property type="entry name" value="POTRA"/>
    <property type="match status" value="1"/>
</dbReference>
<evidence type="ECO:0000256" key="2">
    <source>
        <dbReference type="ARBA" id="ARBA00009055"/>
    </source>
</evidence>
<feature type="signal peptide" evidence="9">
    <location>
        <begin position="1"/>
        <end position="18"/>
    </location>
</feature>
<evidence type="ECO:0000256" key="8">
    <source>
        <dbReference type="ARBA" id="ARBA00023237"/>
    </source>
</evidence>